<dbReference type="PANTHER" id="PTHR39428">
    <property type="entry name" value="F420H(2)-DEPENDENT QUINONE REDUCTASE RV1261C"/>
    <property type="match status" value="1"/>
</dbReference>
<proteinExistence type="inferred from homology"/>
<dbReference type="InterPro" id="IPR004378">
    <property type="entry name" value="F420H2_quin_Rdtase"/>
</dbReference>
<organism evidence="3 4">
    <name type="scientific">Mycolicibacterium cyprinidarum</name>
    <dbReference type="NCBI Taxonomy" id="2860311"/>
    <lineage>
        <taxon>Bacteria</taxon>
        <taxon>Bacillati</taxon>
        <taxon>Actinomycetota</taxon>
        <taxon>Actinomycetes</taxon>
        <taxon>Mycobacteriales</taxon>
        <taxon>Mycobacteriaceae</taxon>
        <taxon>Mycolicibacterium</taxon>
    </lineage>
</organism>
<reference evidence="3 4" key="1">
    <citation type="submission" date="2021-08" db="EMBL/GenBank/DDBJ databases">
        <title>Draft genome sequence of Mycolicibacterium sp. NGTWS1702 strain.</title>
        <authorList>
            <person name="Matsumoto M."/>
            <person name="Tang B.C.C."/>
            <person name="Machida Y."/>
            <person name="Matoyama H."/>
            <person name="Kishihara T."/>
            <person name="Sato S."/>
            <person name="Kondo I."/>
            <person name="Sano M."/>
            <person name="Kato G."/>
        </authorList>
    </citation>
    <scope>NUCLEOTIDE SEQUENCE [LARGE SCALE GENOMIC DNA]</scope>
    <source>
        <strain evidence="3 4">NGTWSNA01</strain>
    </source>
</reference>
<evidence type="ECO:0000256" key="1">
    <source>
        <dbReference type="ARBA" id="ARBA00008710"/>
    </source>
</evidence>
<comment type="similarity">
    <text evidence="1">Belongs to the F420H(2)-dependent quinone reductase family.</text>
</comment>
<dbReference type="PANTHER" id="PTHR39428:SF3">
    <property type="entry name" value="DEAZAFLAVIN-DEPENDENT NITROREDUCTASE"/>
    <property type="match status" value="1"/>
</dbReference>
<evidence type="ECO:0000313" key="3">
    <source>
        <dbReference type="EMBL" id="GJF13331.1"/>
    </source>
</evidence>
<dbReference type="EMBL" id="BPRH01001427">
    <property type="protein sequence ID" value="GJF13331.1"/>
    <property type="molecule type" value="Genomic_DNA"/>
</dbReference>
<evidence type="ECO:0000313" key="4">
    <source>
        <dbReference type="Proteomes" id="UP001060504"/>
    </source>
</evidence>
<evidence type="ECO:0000256" key="2">
    <source>
        <dbReference type="ARBA" id="ARBA00049106"/>
    </source>
</evidence>
<keyword evidence="4" id="KW-1185">Reference proteome</keyword>
<protein>
    <submittedName>
        <fullName evidence="3">F420H(2)-dependent quinone reductase</fullName>
    </submittedName>
</protein>
<dbReference type="Pfam" id="PF04075">
    <property type="entry name" value="F420H2_quin_red"/>
    <property type="match status" value="1"/>
</dbReference>
<dbReference type="NCBIfam" id="TIGR00026">
    <property type="entry name" value="hi_GC_TIGR00026"/>
    <property type="match status" value="1"/>
</dbReference>
<dbReference type="Proteomes" id="UP001060504">
    <property type="component" value="Unassembled WGS sequence"/>
</dbReference>
<sequence>MPLSGDYAPGPVDYAREQAEAYMASGGKEATELDGKPVILLTTVGARTGKLRKTPLMRVECDGQYAIVASATAAAVAEGEVQTGSSAVKPPVWYYNVKKNPRVELQDGPATGDYDAREVVGDEKALWWKRAIEVWPDYALYLSKTGLQIPVFVLTPVG</sequence>
<comment type="caution">
    <text evidence="3">The sequence shown here is derived from an EMBL/GenBank/DDBJ whole genome shotgun (WGS) entry which is preliminary data.</text>
</comment>
<accession>A0ABQ4VA37</accession>
<dbReference type="InterPro" id="IPR012349">
    <property type="entry name" value="Split_barrel_FMN-bd"/>
</dbReference>
<gene>
    <name evidence="3" type="ORF">NGTWS1702_13490</name>
</gene>
<dbReference type="Gene3D" id="2.30.110.10">
    <property type="entry name" value="Electron Transport, Fmn-binding Protein, Chain A"/>
    <property type="match status" value="1"/>
</dbReference>
<name>A0ABQ4VA37_9MYCO</name>
<comment type="catalytic activity">
    <reaction evidence="2">
        <text>oxidized coenzyme F420-(gamma-L-Glu)(n) + a quinol + H(+) = reduced coenzyme F420-(gamma-L-Glu)(n) + a quinone</text>
        <dbReference type="Rhea" id="RHEA:39663"/>
        <dbReference type="Rhea" id="RHEA-COMP:12939"/>
        <dbReference type="Rhea" id="RHEA-COMP:14378"/>
        <dbReference type="ChEBI" id="CHEBI:15378"/>
        <dbReference type="ChEBI" id="CHEBI:24646"/>
        <dbReference type="ChEBI" id="CHEBI:132124"/>
        <dbReference type="ChEBI" id="CHEBI:133980"/>
        <dbReference type="ChEBI" id="CHEBI:139511"/>
    </reaction>
</comment>